<dbReference type="GO" id="GO:0003723">
    <property type="term" value="F:RNA binding"/>
    <property type="evidence" value="ECO:0007669"/>
    <property type="project" value="TreeGrafter"/>
</dbReference>
<feature type="compositionally biased region" description="Basic residues" evidence="1">
    <location>
        <begin position="44"/>
        <end position="55"/>
    </location>
</feature>
<dbReference type="PANTHER" id="PTHR16470">
    <property type="entry name" value="UBIQUITIN DOMAIN-CONTAINING PROTEIN UBFD1"/>
    <property type="match status" value="1"/>
</dbReference>
<feature type="compositionally biased region" description="Pro residues" evidence="1">
    <location>
        <begin position="58"/>
        <end position="67"/>
    </location>
</feature>
<evidence type="ECO:0000259" key="2">
    <source>
        <dbReference type="PROSITE" id="PS50053"/>
    </source>
</evidence>
<dbReference type="PANTHER" id="PTHR16470:SF0">
    <property type="entry name" value="UBIQUITIN DOMAIN-CONTAINING PROTEIN UBFD1"/>
    <property type="match status" value="1"/>
</dbReference>
<dbReference type="InterPro" id="IPR057455">
    <property type="entry name" value="UBFD1_C"/>
</dbReference>
<feature type="domain" description="Ubiquitin-like" evidence="2">
    <location>
        <begin position="145"/>
        <end position="193"/>
    </location>
</feature>
<dbReference type="PROSITE" id="PS50053">
    <property type="entry name" value="UBIQUITIN_2"/>
    <property type="match status" value="1"/>
</dbReference>
<dbReference type="InterPro" id="IPR039120">
    <property type="entry name" value="UBFD1"/>
</dbReference>
<dbReference type="Proteomes" id="UP000479000">
    <property type="component" value="Unassembled WGS sequence"/>
</dbReference>
<sequence>MGNLIRTVKPSRRMRYAGISSNNPPKVRTRRRRSRLKAHCRKLRTNSHREKRMAKKPLAPPILPSPDPVSEQPKENISFIVIHSKTKYDVEFPLNDTVEQLKLHLQTLTGKIYQKGALCSKRGYGPEMEIPGHPAGGISSVSYYQINLSFPGVPQKLQKVMYKGGLAKDEKSLKEIGVVTGAKLMLVGSKMDEVMTVLSSTSNLEPLPPCPLSGMLNKSGGKVRLTFKLELDQLWIGTKERTDKVAMASIKSIVSEPIEGKEQYHIM</sequence>
<dbReference type="OrthoDB" id="267397at2759"/>
<dbReference type="Pfam" id="PF25343">
    <property type="entry name" value="PH_UBFD1_C"/>
    <property type="match status" value="1"/>
</dbReference>
<dbReference type="CDD" id="cd17047">
    <property type="entry name" value="Ubl_UBFD1"/>
    <property type="match status" value="1"/>
</dbReference>
<dbReference type="InterPro" id="IPR029071">
    <property type="entry name" value="Ubiquitin-like_domsf"/>
</dbReference>
<dbReference type="SUPFAM" id="SSF54236">
    <property type="entry name" value="Ubiquitin-like"/>
    <property type="match status" value="2"/>
</dbReference>
<feature type="region of interest" description="Disordered" evidence="1">
    <location>
        <begin position="44"/>
        <end position="71"/>
    </location>
</feature>
<dbReference type="Gene3D" id="3.10.20.90">
    <property type="entry name" value="Phosphatidylinositol 3-kinase Catalytic Subunit, Chain A, domain 1"/>
    <property type="match status" value="2"/>
</dbReference>
<evidence type="ECO:0000313" key="4">
    <source>
        <dbReference type="Proteomes" id="UP000479000"/>
    </source>
</evidence>
<protein>
    <recommendedName>
        <fullName evidence="2">Ubiquitin-like domain-containing protein</fullName>
    </recommendedName>
</protein>
<reference evidence="3 4" key="1">
    <citation type="submission" date="2020-02" db="EMBL/GenBank/DDBJ databases">
        <authorList>
            <person name="Ferguson B K."/>
        </authorList>
    </citation>
    <scope>NUCLEOTIDE SEQUENCE [LARGE SCALE GENOMIC DNA]</scope>
</reference>
<evidence type="ECO:0000256" key="1">
    <source>
        <dbReference type="SAM" id="MobiDB-lite"/>
    </source>
</evidence>
<feature type="non-terminal residue" evidence="3">
    <location>
        <position position="267"/>
    </location>
</feature>
<dbReference type="InterPro" id="IPR000626">
    <property type="entry name" value="Ubiquitin-like_dom"/>
</dbReference>
<dbReference type="AlphaFoldDB" id="A0A6H5HF86"/>
<accession>A0A6H5HF86</accession>
<proteinExistence type="predicted"/>
<name>A0A6H5HF86_9HEMI</name>
<keyword evidence="4" id="KW-1185">Reference proteome</keyword>
<evidence type="ECO:0000313" key="3">
    <source>
        <dbReference type="EMBL" id="CAB0015250.1"/>
    </source>
</evidence>
<dbReference type="GO" id="GO:0045296">
    <property type="term" value="F:cadherin binding"/>
    <property type="evidence" value="ECO:0007669"/>
    <property type="project" value="TreeGrafter"/>
</dbReference>
<gene>
    <name evidence="3" type="ORF">NTEN_LOCUS19597</name>
</gene>
<dbReference type="EMBL" id="CADCXU010028834">
    <property type="protein sequence ID" value="CAB0015250.1"/>
    <property type="molecule type" value="Genomic_DNA"/>
</dbReference>
<dbReference type="Pfam" id="PF00240">
    <property type="entry name" value="ubiquitin"/>
    <property type="match status" value="1"/>
</dbReference>
<organism evidence="3 4">
    <name type="scientific">Nesidiocoris tenuis</name>
    <dbReference type="NCBI Taxonomy" id="355587"/>
    <lineage>
        <taxon>Eukaryota</taxon>
        <taxon>Metazoa</taxon>
        <taxon>Ecdysozoa</taxon>
        <taxon>Arthropoda</taxon>
        <taxon>Hexapoda</taxon>
        <taxon>Insecta</taxon>
        <taxon>Pterygota</taxon>
        <taxon>Neoptera</taxon>
        <taxon>Paraneoptera</taxon>
        <taxon>Hemiptera</taxon>
        <taxon>Heteroptera</taxon>
        <taxon>Panheteroptera</taxon>
        <taxon>Cimicomorpha</taxon>
        <taxon>Miridae</taxon>
        <taxon>Dicyphina</taxon>
        <taxon>Nesidiocoris</taxon>
    </lineage>
</organism>